<name>A0A4Y2V4C7_ARAVE</name>
<reference evidence="2 3" key="1">
    <citation type="journal article" date="2019" name="Sci. Rep.">
        <title>Orb-weaving spider Araneus ventricosus genome elucidates the spidroin gene catalogue.</title>
        <authorList>
            <person name="Kono N."/>
            <person name="Nakamura H."/>
            <person name="Ohtoshi R."/>
            <person name="Moran D.A.P."/>
            <person name="Shinohara A."/>
            <person name="Yoshida Y."/>
            <person name="Fujiwara M."/>
            <person name="Mori M."/>
            <person name="Tomita M."/>
            <person name="Arakawa K."/>
        </authorList>
    </citation>
    <scope>NUCLEOTIDE SEQUENCE [LARGE SCALE GENOMIC DNA]</scope>
</reference>
<dbReference type="EMBL" id="BGPR01043492">
    <property type="protein sequence ID" value="GBO20093.1"/>
    <property type="molecule type" value="Genomic_DNA"/>
</dbReference>
<dbReference type="AlphaFoldDB" id="A0A4Y2V4C7"/>
<sequence>MTTQASTSGNREKKPKSRYSEIEVSAEEISHIIKCENARFHYIGGMYQCQKCRAYVEEKNSERENAEKKSERTLAMEKPRDFLRKIQKSRLDMNMGCEKNLAAEKTYNGAGLLREVRGTCQDKNNEKEESDRRRYIEKCKCRNETTQTERPFRMIGTQTQVHIQRGRALSNQQVVLNEIVIQVKYPIQFLVEFNPSLEFNERKSWFSGITIVIVGI</sequence>
<keyword evidence="1" id="KW-0175">Coiled coil</keyword>
<gene>
    <name evidence="2" type="ORF">AVEN_115814_1</name>
</gene>
<proteinExistence type="predicted"/>
<comment type="caution">
    <text evidence="2">The sequence shown here is derived from an EMBL/GenBank/DDBJ whole genome shotgun (WGS) entry which is preliminary data.</text>
</comment>
<evidence type="ECO:0000256" key="1">
    <source>
        <dbReference type="SAM" id="Coils"/>
    </source>
</evidence>
<organism evidence="2 3">
    <name type="scientific">Araneus ventricosus</name>
    <name type="common">Orbweaver spider</name>
    <name type="synonym">Epeira ventricosa</name>
    <dbReference type="NCBI Taxonomy" id="182803"/>
    <lineage>
        <taxon>Eukaryota</taxon>
        <taxon>Metazoa</taxon>
        <taxon>Ecdysozoa</taxon>
        <taxon>Arthropoda</taxon>
        <taxon>Chelicerata</taxon>
        <taxon>Arachnida</taxon>
        <taxon>Araneae</taxon>
        <taxon>Araneomorphae</taxon>
        <taxon>Entelegynae</taxon>
        <taxon>Araneoidea</taxon>
        <taxon>Araneidae</taxon>
        <taxon>Araneus</taxon>
    </lineage>
</organism>
<dbReference type="Proteomes" id="UP000499080">
    <property type="component" value="Unassembled WGS sequence"/>
</dbReference>
<protein>
    <submittedName>
        <fullName evidence="2">Uncharacterized protein</fullName>
    </submittedName>
</protein>
<evidence type="ECO:0000313" key="3">
    <source>
        <dbReference type="Proteomes" id="UP000499080"/>
    </source>
</evidence>
<evidence type="ECO:0000313" key="2">
    <source>
        <dbReference type="EMBL" id="GBO20093.1"/>
    </source>
</evidence>
<accession>A0A4Y2V4C7</accession>
<feature type="coiled-coil region" evidence="1">
    <location>
        <begin position="49"/>
        <end position="76"/>
    </location>
</feature>
<keyword evidence="3" id="KW-1185">Reference proteome</keyword>